<evidence type="ECO:0000313" key="2">
    <source>
        <dbReference type="Proteomes" id="UP001595377"/>
    </source>
</evidence>
<dbReference type="Pfam" id="PF20132">
    <property type="entry name" value="DUF6522"/>
    <property type="match status" value="1"/>
</dbReference>
<comment type="caution">
    <text evidence="1">The sequence shown here is derived from an EMBL/GenBank/DDBJ whole genome shotgun (WGS) entry which is preliminary data.</text>
</comment>
<dbReference type="InterPro" id="IPR045389">
    <property type="entry name" value="DUF6522"/>
</dbReference>
<name>A0ABV7DM12_9HYPH</name>
<dbReference type="RefSeq" id="WP_257318383.1">
    <property type="nucleotide sequence ID" value="NZ_JANFDG010000051.1"/>
</dbReference>
<protein>
    <submittedName>
        <fullName evidence="1">DUF6522 family protein</fullName>
    </submittedName>
</protein>
<accession>A0ABV7DM12</accession>
<organism evidence="1 2">
    <name type="scientific">Shinella pollutisoli</name>
    <dbReference type="NCBI Taxonomy" id="2250594"/>
    <lineage>
        <taxon>Bacteria</taxon>
        <taxon>Pseudomonadati</taxon>
        <taxon>Pseudomonadota</taxon>
        <taxon>Alphaproteobacteria</taxon>
        <taxon>Hyphomicrobiales</taxon>
        <taxon>Rhizobiaceae</taxon>
        <taxon>Shinella</taxon>
    </lineage>
</organism>
<reference evidence="2" key="1">
    <citation type="journal article" date="2019" name="Int. J. Syst. Evol. Microbiol.">
        <title>The Global Catalogue of Microorganisms (GCM) 10K type strain sequencing project: providing services to taxonomists for standard genome sequencing and annotation.</title>
        <authorList>
            <consortium name="The Broad Institute Genomics Platform"/>
            <consortium name="The Broad Institute Genome Sequencing Center for Infectious Disease"/>
            <person name="Wu L."/>
            <person name="Ma J."/>
        </authorList>
    </citation>
    <scope>NUCLEOTIDE SEQUENCE [LARGE SCALE GENOMIC DNA]</scope>
    <source>
        <strain evidence="2">KCTC 52677</strain>
    </source>
</reference>
<gene>
    <name evidence="1" type="ORF">ACFOHH_21435</name>
</gene>
<keyword evidence="2" id="KW-1185">Reference proteome</keyword>
<evidence type="ECO:0000313" key="1">
    <source>
        <dbReference type="EMBL" id="MFC3075688.1"/>
    </source>
</evidence>
<dbReference type="EMBL" id="JBHRSP010000038">
    <property type="protein sequence ID" value="MFC3075688.1"/>
    <property type="molecule type" value="Genomic_DNA"/>
</dbReference>
<sequence>MTALVLTRDASGEFVLPAELLAAQFGWPAETLQGLMRRGLVASRVERGEGEDEGRFRLTVRCGNRRWQAVVEADGRVSGQHFEVIPTKGRAAGR</sequence>
<dbReference type="Proteomes" id="UP001595377">
    <property type="component" value="Unassembled WGS sequence"/>
</dbReference>
<proteinExistence type="predicted"/>